<name>A0A392UVR0_9FABA</name>
<sequence>MTRASDGCYVNVTCERAPEEVEWRVPREELAGALIGSGGCHVWQMAGAMLFVD</sequence>
<proteinExistence type="predicted"/>
<dbReference type="Proteomes" id="UP000265520">
    <property type="component" value="Unassembled WGS sequence"/>
</dbReference>
<reference evidence="1 2" key="1">
    <citation type="journal article" date="2018" name="Front. Plant Sci.">
        <title>Red Clover (Trifolium pratense) and Zigzag Clover (T. medium) - A Picture of Genomic Similarities and Differences.</title>
        <authorList>
            <person name="Dluhosova J."/>
            <person name="Istvanek J."/>
            <person name="Nedelnik J."/>
            <person name="Repkova J."/>
        </authorList>
    </citation>
    <scope>NUCLEOTIDE SEQUENCE [LARGE SCALE GENOMIC DNA]</scope>
    <source>
        <strain evidence="2">cv. 10/8</strain>
        <tissue evidence="1">Leaf</tissue>
    </source>
</reference>
<organism evidence="1 2">
    <name type="scientific">Trifolium medium</name>
    <dbReference type="NCBI Taxonomy" id="97028"/>
    <lineage>
        <taxon>Eukaryota</taxon>
        <taxon>Viridiplantae</taxon>
        <taxon>Streptophyta</taxon>
        <taxon>Embryophyta</taxon>
        <taxon>Tracheophyta</taxon>
        <taxon>Spermatophyta</taxon>
        <taxon>Magnoliopsida</taxon>
        <taxon>eudicotyledons</taxon>
        <taxon>Gunneridae</taxon>
        <taxon>Pentapetalae</taxon>
        <taxon>rosids</taxon>
        <taxon>fabids</taxon>
        <taxon>Fabales</taxon>
        <taxon>Fabaceae</taxon>
        <taxon>Papilionoideae</taxon>
        <taxon>50 kb inversion clade</taxon>
        <taxon>NPAAA clade</taxon>
        <taxon>Hologalegina</taxon>
        <taxon>IRL clade</taxon>
        <taxon>Trifolieae</taxon>
        <taxon>Trifolium</taxon>
    </lineage>
</organism>
<feature type="non-terminal residue" evidence="1">
    <location>
        <position position="53"/>
    </location>
</feature>
<comment type="caution">
    <text evidence="1">The sequence shown here is derived from an EMBL/GenBank/DDBJ whole genome shotgun (WGS) entry which is preliminary data.</text>
</comment>
<dbReference type="EMBL" id="LXQA010970141">
    <property type="protein sequence ID" value="MCI79273.1"/>
    <property type="molecule type" value="Genomic_DNA"/>
</dbReference>
<evidence type="ECO:0000313" key="2">
    <source>
        <dbReference type="Proteomes" id="UP000265520"/>
    </source>
</evidence>
<dbReference type="AlphaFoldDB" id="A0A392UVR0"/>
<protein>
    <submittedName>
        <fullName evidence="1">Uncharacterized protein</fullName>
    </submittedName>
</protein>
<keyword evidence="2" id="KW-1185">Reference proteome</keyword>
<accession>A0A392UVR0</accession>
<evidence type="ECO:0000313" key="1">
    <source>
        <dbReference type="EMBL" id="MCI79273.1"/>
    </source>
</evidence>